<dbReference type="Gene3D" id="3.40.50.1460">
    <property type="match status" value="1"/>
</dbReference>
<proteinExistence type="predicted"/>
<dbReference type="GO" id="GO:0005737">
    <property type="term" value="C:cytoplasm"/>
    <property type="evidence" value="ECO:0007669"/>
    <property type="project" value="TreeGrafter"/>
</dbReference>
<protein>
    <recommendedName>
        <fullName evidence="2">Peptidase C14 caspase domain-containing protein</fullName>
    </recommendedName>
</protein>
<dbReference type="SUPFAM" id="SSF52129">
    <property type="entry name" value="Caspase-like"/>
    <property type="match status" value="1"/>
</dbReference>
<dbReference type="STRING" id="1817863.A2Y62_12315"/>
<accession>A0A1F5VDL7</accession>
<evidence type="ECO:0000256" key="1">
    <source>
        <dbReference type="SAM" id="Phobius"/>
    </source>
</evidence>
<dbReference type="PANTHER" id="PTHR48104:SF30">
    <property type="entry name" value="METACASPASE-1"/>
    <property type="match status" value="1"/>
</dbReference>
<dbReference type="PANTHER" id="PTHR48104">
    <property type="entry name" value="METACASPASE-4"/>
    <property type="match status" value="1"/>
</dbReference>
<evidence type="ECO:0000313" key="4">
    <source>
        <dbReference type="Proteomes" id="UP000178943"/>
    </source>
</evidence>
<keyword evidence="1" id="KW-1133">Transmembrane helix</keyword>
<feature type="domain" description="Peptidase C14 caspase" evidence="2">
    <location>
        <begin position="45"/>
        <end position="196"/>
    </location>
</feature>
<organism evidence="3 4">
    <name type="scientific">Candidatus Fischerbacteria bacterium RBG_13_37_8</name>
    <dbReference type="NCBI Taxonomy" id="1817863"/>
    <lineage>
        <taxon>Bacteria</taxon>
        <taxon>Candidatus Fischeribacteriota</taxon>
    </lineage>
</organism>
<reference evidence="3 4" key="1">
    <citation type="journal article" date="2016" name="Nat. Commun.">
        <title>Thousands of microbial genomes shed light on interconnected biogeochemical processes in an aquifer system.</title>
        <authorList>
            <person name="Anantharaman K."/>
            <person name="Brown C.T."/>
            <person name="Hug L.A."/>
            <person name="Sharon I."/>
            <person name="Castelle C.J."/>
            <person name="Probst A.J."/>
            <person name="Thomas B.C."/>
            <person name="Singh A."/>
            <person name="Wilkins M.J."/>
            <person name="Karaoz U."/>
            <person name="Brodie E.L."/>
            <person name="Williams K.H."/>
            <person name="Hubbard S.S."/>
            <person name="Banfield J.F."/>
        </authorList>
    </citation>
    <scope>NUCLEOTIDE SEQUENCE [LARGE SCALE GENOMIC DNA]</scope>
</reference>
<keyword evidence="1" id="KW-0472">Membrane</keyword>
<comment type="caution">
    <text evidence="3">The sequence shown here is derived from an EMBL/GenBank/DDBJ whole genome shotgun (WGS) entry which is preliminary data.</text>
</comment>
<keyword evidence="1" id="KW-0812">Transmembrane</keyword>
<evidence type="ECO:0000313" key="3">
    <source>
        <dbReference type="EMBL" id="OGF61495.1"/>
    </source>
</evidence>
<dbReference type="EMBL" id="MFGW01000194">
    <property type="protein sequence ID" value="OGF61495.1"/>
    <property type="molecule type" value="Genomic_DNA"/>
</dbReference>
<dbReference type="InterPro" id="IPR050452">
    <property type="entry name" value="Metacaspase"/>
</dbReference>
<gene>
    <name evidence="3" type="ORF">A2Y62_12315</name>
</gene>
<dbReference type="InterPro" id="IPR029030">
    <property type="entry name" value="Caspase-like_dom_sf"/>
</dbReference>
<dbReference type="GO" id="GO:0004197">
    <property type="term" value="F:cysteine-type endopeptidase activity"/>
    <property type="evidence" value="ECO:0007669"/>
    <property type="project" value="InterPro"/>
</dbReference>
<dbReference type="Pfam" id="PF00656">
    <property type="entry name" value="Peptidase_C14"/>
    <property type="match status" value="1"/>
</dbReference>
<dbReference type="InterPro" id="IPR011600">
    <property type="entry name" value="Pept_C14_caspase"/>
</dbReference>
<evidence type="ECO:0000259" key="2">
    <source>
        <dbReference type="Pfam" id="PF00656"/>
    </source>
</evidence>
<sequence>MITVLRSKFRYNMCYSRHKLFKVFAVMQILVMFLIFMESTGWAKNRALLIGINYGGVSRIRHLSGCIADVHAAKQMLARFGFRDTDIKLLTESEATWAGIEAAFRSQLIEGSQPGDLILFYFSGHGTQANDLNNDESDGLDEALVPWDTIGPDGKLSRLLIDDDLGKWISELRDRQVIVIIDSCHSGTATKGIESVRFITNPDVTPLLTSRDVPAGNSAKEGIQDLK</sequence>
<feature type="transmembrane region" description="Helical" evidence="1">
    <location>
        <begin position="20"/>
        <end position="37"/>
    </location>
</feature>
<dbReference type="Proteomes" id="UP000178943">
    <property type="component" value="Unassembled WGS sequence"/>
</dbReference>
<dbReference type="GO" id="GO:0006508">
    <property type="term" value="P:proteolysis"/>
    <property type="evidence" value="ECO:0007669"/>
    <property type="project" value="InterPro"/>
</dbReference>
<name>A0A1F5VDL7_9BACT</name>
<dbReference type="AlphaFoldDB" id="A0A1F5VDL7"/>